<comment type="similarity">
    <text evidence="1">Belongs to the sel-1 family.</text>
</comment>
<feature type="signal peptide" evidence="2">
    <location>
        <begin position="1"/>
        <end position="19"/>
    </location>
</feature>
<protein>
    <submittedName>
        <fullName evidence="3">Ubiquitin ligase complex subunit</fullName>
    </submittedName>
</protein>
<dbReference type="SMART" id="SM00671">
    <property type="entry name" value="SEL1"/>
    <property type="match status" value="6"/>
</dbReference>
<dbReference type="InterPro" id="IPR050767">
    <property type="entry name" value="Sel1_AlgK"/>
</dbReference>
<evidence type="ECO:0000313" key="4">
    <source>
        <dbReference type="Proteomes" id="UP001378960"/>
    </source>
</evidence>
<dbReference type="InterPro" id="IPR011990">
    <property type="entry name" value="TPR-like_helical_dom_sf"/>
</dbReference>
<keyword evidence="2" id="KW-0732">Signal</keyword>
<keyword evidence="3" id="KW-0436">Ligase</keyword>
<dbReference type="Proteomes" id="UP001378960">
    <property type="component" value="Unassembled WGS sequence"/>
</dbReference>
<reference evidence="3 4" key="1">
    <citation type="journal article" date="2023" name="Elife">
        <title>Identification of key yeast species and microbe-microbe interactions impacting larval growth of Drosophila in the wild.</title>
        <authorList>
            <person name="Mure A."/>
            <person name="Sugiura Y."/>
            <person name="Maeda R."/>
            <person name="Honda K."/>
            <person name="Sakurai N."/>
            <person name="Takahashi Y."/>
            <person name="Watada M."/>
            <person name="Katoh T."/>
            <person name="Gotoh A."/>
            <person name="Gotoh Y."/>
            <person name="Taniguchi I."/>
            <person name="Nakamura K."/>
            <person name="Hayashi T."/>
            <person name="Katayama T."/>
            <person name="Uemura T."/>
            <person name="Hattori Y."/>
        </authorList>
    </citation>
    <scope>NUCLEOTIDE SEQUENCE [LARGE SCALE GENOMIC DNA]</scope>
    <source>
        <strain evidence="3 4">PK-24</strain>
    </source>
</reference>
<evidence type="ECO:0000313" key="3">
    <source>
        <dbReference type="EMBL" id="GMM46946.1"/>
    </source>
</evidence>
<keyword evidence="4" id="KW-1185">Reference proteome</keyword>
<dbReference type="InterPro" id="IPR006597">
    <property type="entry name" value="Sel1-like"/>
</dbReference>
<gene>
    <name evidence="3" type="ORF">DAPK24_035210</name>
</gene>
<dbReference type="GO" id="GO:0016874">
    <property type="term" value="F:ligase activity"/>
    <property type="evidence" value="ECO:0007669"/>
    <property type="project" value="UniProtKB-KW"/>
</dbReference>
<proteinExistence type="inferred from homology"/>
<comment type="caution">
    <text evidence="3">The sequence shown here is derived from an EMBL/GenBank/DDBJ whole genome shotgun (WGS) entry which is preliminary data.</text>
</comment>
<dbReference type="AlphaFoldDB" id="A0AAV5R8K8"/>
<dbReference type="Pfam" id="PF08238">
    <property type="entry name" value="Sel1"/>
    <property type="match status" value="6"/>
</dbReference>
<dbReference type="SUPFAM" id="SSF81901">
    <property type="entry name" value="HCP-like"/>
    <property type="match status" value="2"/>
</dbReference>
<organism evidence="3 4">
    <name type="scientific">Pichia kluyveri</name>
    <name type="common">Yeast</name>
    <dbReference type="NCBI Taxonomy" id="36015"/>
    <lineage>
        <taxon>Eukaryota</taxon>
        <taxon>Fungi</taxon>
        <taxon>Dikarya</taxon>
        <taxon>Ascomycota</taxon>
        <taxon>Saccharomycotina</taxon>
        <taxon>Pichiomycetes</taxon>
        <taxon>Pichiales</taxon>
        <taxon>Pichiaceae</taxon>
        <taxon>Pichia</taxon>
    </lineage>
</organism>
<name>A0AAV5R8K8_PICKL</name>
<evidence type="ECO:0000256" key="1">
    <source>
        <dbReference type="ARBA" id="ARBA00038101"/>
    </source>
</evidence>
<evidence type="ECO:0000256" key="2">
    <source>
        <dbReference type="SAM" id="SignalP"/>
    </source>
</evidence>
<dbReference type="PANTHER" id="PTHR11102">
    <property type="entry name" value="SEL-1-LIKE PROTEIN"/>
    <property type="match status" value="1"/>
</dbReference>
<dbReference type="Gene3D" id="1.25.40.10">
    <property type="entry name" value="Tetratricopeptide repeat domain"/>
    <property type="match status" value="3"/>
</dbReference>
<accession>A0AAV5R8K8</accession>
<dbReference type="PANTHER" id="PTHR11102:SF160">
    <property type="entry name" value="ERAD-ASSOCIATED E3 UBIQUITIN-PROTEIN LIGASE COMPONENT HRD3"/>
    <property type="match status" value="1"/>
</dbReference>
<dbReference type="EMBL" id="BTGB01000005">
    <property type="protein sequence ID" value="GMM46946.1"/>
    <property type="molecule type" value="Genomic_DNA"/>
</dbReference>
<feature type="chain" id="PRO_5043988906" evidence="2">
    <location>
        <begin position="20"/>
        <end position="872"/>
    </location>
</feature>
<sequence length="872" mass="100213">MKWLDTLLISVALSKSVVSIDPHDVLEQFKEEYRIKNSVQYDYLVPSEAEIKGDTFFHDYFPYYKTASPKMKNENNSGYMLEIPDSESIFLDYEDIDLYGKIDFKFPYGPLKLDHSIVNKTVNEHIDELNNLIEIENNSEAARILADINLFGLYNTAIDVKQAEALYLRIVNELPNVSAEIEGHAHFMLGVIYSTGVFGNFEKDPAKGLIHYRFAADLNNIQAQMTLAHKYMFAVNVVENYSEAIYYFSLIKERIEGKIGSSMLNVQKTPSTIVEEMIFSYNLNKFDVSWCDFEDGIFGPATQALDTLRYFETFDDYEKIKQMGTGSLGDDDYVADEDETLNAYSLLYFETQKHYNGDYLNARNYDMAFKFANLCVSNGLLEPDVAQSLKNVEKLNQAKEEFKDSSSGFKFEISFGEDLSPLDLFVGRCAQYLGHMYLRGEGTEVNYDLAKHYIDIGKNLAGNKPFLSDNGIINYYGLGMEADKKKALEIYEDGIKYASPRYYKALHLIDEFETQLKTENPDIIPEKIITMLSTASPYNMLAKRKLIQLYEEGRYTTEEKSISGVYNSYVKLLDHLYFDFKLPFYSFINSKPENDDNKIWTGLVSLAIASEIGYANAQQSLGVILWPTLGKFASKKYRYSDDIYSTVFTAQRFKEAISYLEISAKHYNRDSINYLGDLYYNGLYPSYTEQIQTDPLYNRPWWQYVLPLSSVEEEEKSWLLPKLISLFETIDKIISPLKLTLRSIGLLRNSSTYTNEIAIVPRDVKKAISYYYDASTLGSHLGSYNVGWAYEFGIGVAQDLNLAKRYYELSLERSNLGYLAVKFAILRLELKAYVWSLIGCDGRGIREINHDGKTWKERFTMIISMFGNPNFD</sequence>